<comment type="similarity">
    <text evidence="1">Belongs to the ATP-dependent AMP-binding enzyme family.</text>
</comment>
<evidence type="ECO:0000256" key="3">
    <source>
        <dbReference type="SAM" id="MobiDB-lite"/>
    </source>
</evidence>
<dbReference type="InterPro" id="IPR000873">
    <property type="entry name" value="AMP-dep_synth/lig_dom"/>
</dbReference>
<evidence type="ECO:0000256" key="2">
    <source>
        <dbReference type="ARBA" id="ARBA00022598"/>
    </source>
</evidence>
<reference evidence="6 7" key="1">
    <citation type="submission" date="2024-06" db="EMBL/GenBank/DDBJ databases">
        <title>The Natural Products Discovery Center: Release of the First 8490 Sequenced Strains for Exploring Actinobacteria Biosynthetic Diversity.</title>
        <authorList>
            <person name="Kalkreuter E."/>
            <person name="Kautsar S.A."/>
            <person name="Yang D."/>
            <person name="Bader C.D."/>
            <person name="Teijaro C.N."/>
            <person name="Fluegel L."/>
            <person name="Davis C.M."/>
            <person name="Simpson J.R."/>
            <person name="Lauterbach L."/>
            <person name="Steele A.D."/>
            <person name="Gui C."/>
            <person name="Meng S."/>
            <person name="Li G."/>
            <person name="Viehrig K."/>
            <person name="Ye F."/>
            <person name="Su P."/>
            <person name="Kiefer A.F."/>
            <person name="Nichols A."/>
            <person name="Cepeda A.J."/>
            <person name="Yan W."/>
            <person name="Fan B."/>
            <person name="Jiang Y."/>
            <person name="Adhikari A."/>
            <person name="Zheng C.-J."/>
            <person name="Schuster L."/>
            <person name="Cowan T.M."/>
            <person name="Smanski M.J."/>
            <person name="Chevrette M.G."/>
            <person name="De Carvalho L.P.S."/>
            <person name="Shen B."/>
        </authorList>
    </citation>
    <scope>NUCLEOTIDE SEQUENCE [LARGE SCALE GENOMIC DNA]</scope>
    <source>
        <strain evidence="6 7">NPDC048946</strain>
    </source>
</reference>
<evidence type="ECO:0000256" key="1">
    <source>
        <dbReference type="ARBA" id="ARBA00006432"/>
    </source>
</evidence>
<comment type="caution">
    <text evidence="6">The sequence shown here is derived from an EMBL/GenBank/DDBJ whole genome shotgun (WGS) entry which is preliminary data.</text>
</comment>
<dbReference type="Pfam" id="PF00501">
    <property type="entry name" value="AMP-binding"/>
    <property type="match status" value="1"/>
</dbReference>
<dbReference type="Gene3D" id="3.30.300.30">
    <property type="match status" value="1"/>
</dbReference>
<dbReference type="Proteomes" id="UP001551482">
    <property type="component" value="Unassembled WGS sequence"/>
</dbReference>
<dbReference type="InterPro" id="IPR020845">
    <property type="entry name" value="AMP-binding_CS"/>
</dbReference>
<keyword evidence="2" id="KW-0436">Ligase</keyword>
<feature type="region of interest" description="Disordered" evidence="3">
    <location>
        <begin position="1"/>
        <end position="23"/>
    </location>
</feature>
<dbReference type="Pfam" id="PF13193">
    <property type="entry name" value="AMP-binding_C"/>
    <property type="match status" value="1"/>
</dbReference>
<keyword evidence="7" id="KW-1185">Reference proteome</keyword>
<evidence type="ECO:0000259" key="5">
    <source>
        <dbReference type="Pfam" id="PF13193"/>
    </source>
</evidence>
<dbReference type="InterPro" id="IPR025110">
    <property type="entry name" value="AMP-bd_C"/>
</dbReference>
<dbReference type="PROSITE" id="PS00455">
    <property type="entry name" value="AMP_BINDING"/>
    <property type="match status" value="1"/>
</dbReference>
<feature type="domain" description="AMP-binding enzyme C-terminal" evidence="5">
    <location>
        <begin position="445"/>
        <end position="519"/>
    </location>
</feature>
<dbReference type="EMBL" id="JBEZFP010000085">
    <property type="protein sequence ID" value="MEU8137307.1"/>
    <property type="molecule type" value="Genomic_DNA"/>
</dbReference>
<evidence type="ECO:0000313" key="6">
    <source>
        <dbReference type="EMBL" id="MEU8137307.1"/>
    </source>
</evidence>
<gene>
    <name evidence="6" type="ORF">AB0C36_27815</name>
</gene>
<dbReference type="PANTHER" id="PTHR43201:SF5">
    <property type="entry name" value="MEDIUM-CHAIN ACYL-COA LIGASE ACSF2, MITOCHONDRIAL"/>
    <property type="match status" value="1"/>
</dbReference>
<protein>
    <submittedName>
        <fullName evidence="6">AMP-binding protein</fullName>
    </submittedName>
</protein>
<sequence>MNGSGPGSPKPSTDPAPCGSESHPVLHEAATLWELVERRAKATPDRPFLLDEERRFCFGEITDWAERVAAGYLALGIGAGTRVTWQLTTRVESIVVSLALARLGAVQNPVIPFYREREVGFCLDQTRAQYYICPGTWKGFDFAEMAATVIAKTPRERAPRVLEAYDRLPEGDPATLPPPPSDGDEVRWLYYTSGTTSDPKGVCHTDRTLVAGAHGLAVALEMADPDVGSLTVPFAHIAGPDYIIALLLTGLSVVVVEHFEPASAIPLFERLGVSLVGGSTAFYNLFLAEQRKQPGRRIIPTLRVVAGGGAPKPPELFDLVRDELGAVLCHGYGMTEAPMIAQGGPGHSPEQLANSDGAPVVGMEIRIVASDGTPAAPGEEGEITVRGPMLFKGYTNPALNEVSFDKDGFYRTGDLGRMRPDGHITVTGRLKDVIIRKGENISAQEVEELLFGHPKIADVAVVGIPDDERGERVCAVVERAAGQPALTFDEMASHLRGLGLMAQKIPEQLEVVDALPRSETLRKVLKYKLRERYEAAPWSPPSR</sequence>
<organism evidence="6 7">
    <name type="scientific">Streptodolium elevatio</name>
    <dbReference type="NCBI Taxonomy" id="3157996"/>
    <lineage>
        <taxon>Bacteria</taxon>
        <taxon>Bacillati</taxon>
        <taxon>Actinomycetota</taxon>
        <taxon>Actinomycetes</taxon>
        <taxon>Kitasatosporales</taxon>
        <taxon>Streptomycetaceae</taxon>
        <taxon>Streptodolium</taxon>
    </lineage>
</organism>
<dbReference type="SUPFAM" id="SSF56801">
    <property type="entry name" value="Acetyl-CoA synthetase-like"/>
    <property type="match status" value="1"/>
</dbReference>
<evidence type="ECO:0000313" key="7">
    <source>
        <dbReference type="Proteomes" id="UP001551482"/>
    </source>
</evidence>
<dbReference type="PANTHER" id="PTHR43201">
    <property type="entry name" value="ACYL-COA SYNTHETASE"/>
    <property type="match status" value="1"/>
</dbReference>
<dbReference type="InterPro" id="IPR045851">
    <property type="entry name" value="AMP-bd_C_sf"/>
</dbReference>
<dbReference type="InterPro" id="IPR042099">
    <property type="entry name" value="ANL_N_sf"/>
</dbReference>
<proteinExistence type="inferred from homology"/>
<evidence type="ECO:0000259" key="4">
    <source>
        <dbReference type="Pfam" id="PF00501"/>
    </source>
</evidence>
<dbReference type="Gene3D" id="3.40.50.12780">
    <property type="entry name" value="N-terminal domain of ligase-like"/>
    <property type="match status" value="1"/>
</dbReference>
<name>A0ABV3DPA9_9ACTN</name>
<feature type="domain" description="AMP-dependent synthetase/ligase" evidence="4">
    <location>
        <begin position="37"/>
        <end position="394"/>
    </location>
</feature>
<accession>A0ABV3DPA9</accession>